<proteinExistence type="predicted"/>
<evidence type="ECO:0000313" key="1">
    <source>
        <dbReference type="EMBL" id="EDL99211.1"/>
    </source>
</evidence>
<reference evidence="1 2" key="1">
    <citation type="submission" date="2005-09" db="EMBL/GenBank/DDBJ databases">
        <authorList>
            <person name="Mural R.J."/>
            <person name="Li P.W."/>
            <person name="Adams M.D."/>
            <person name="Amanatides P.G."/>
            <person name="Baden-Tillson H."/>
            <person name="Barnstead M."/>
            <person name="Chin S.H."/>
            <person name="Dew I."/>
            <person name="Evans C.A."/>
            <person name="Ferriera S."/>
            <person name="Flanigan M."/>
            <person name="Fosler C."/>
            <person name="Glodek A."/>
            <person name="Gu Z."/>
            <person name="Holt R.A."/>
            <person name="Jennings D."/>
            <person name="Kraft C.L."/>
            <person name="Lu F."/>
            <person name="Nguyen T."/>
            <person name="Nusskern D.R."/>
            <person name="Pfannkoch C.M."/>
            <person name="Sitter C."/>
            <person name="Sutton G.G."/>
            <person name="Venter J.C."/>
            <person name="Wang Z."/>
            <person name="Woodage T."/>
            <person name="Zheng X.H."/>
            <person name="Zhong F."/>
        </authorList>
    </citation>
    <scope>NUCLEOTIDE SEQUENCE [LARGE SCALE GENOMIC DNA]</scope>
    <source>
        <strain>BN</strain>
        <strain evidence="2">Sprague-Dawley</strain>
    </source>
</reference>
<dbReference type="AlphaFoldDB" id="A6INJ9"/>
<gene>
    <name evidence="1" type="ORF">rCG_22240</name>
</gene>
<protein>
    <submittedName>
        <fullName evidence="1">RCG22240</fullName>
    </submittedName>
</protein>
<dbReference type="EMBL" id="CH473965">
    <property type="protein sequence ID" value="EDL99211.1"/>
    <property type="molecule type" value="Genomic_DNA"/>
</dbReference>
<name>A6INJ9_RAT</name>
<accession>A6INJ9</accession>
<organism evidence="1 2">
    <name type="scientific">Rattus norvegicus</name>
    <name type="common">Rat</name>
    <dbReference type="NCBI Taxonomy" id="10116"/>
    <lineage>
        <taxon>Eukaryota</taxon>
        <taxon>Metazoa</taxon>
        <taxon>Chordata</taxon>
        <taxon>Craniata</taxon>
        <taxon>Vertebrata</taxon>
        <taxon>Euteleostomi</taxon>
        <taxon>Mammalia</taxon>
        <taxon>Eutheria</taxon>
        <taxon>Euarchontoglires</taxon>
        <taxon>Glires</taxon>
        <taxon>Rodentia</taxon>
        <taxon>Myomorpha</taxon>
        <taxon>Muroidea</taxon>
        <taxon>Muridae</taxon>
        <taxon>Murinae</taxon>
        <taxon>Rattus</taxon>
    </lineage>
</organism>
<sequence length="39" mass="3862">MSPGVCGGHSLGSVQCVHISRTVIGHTGSTEKAPGDNQG</sequence>
<evidence type="ECO:0000313" key="2">
    <source>
        <dbReference type="Proteomes" id="UP000234681"/>
    </source>
</evidence>
<dbReference type="Proteomes" id="UP000234681">
    <property type="component" value="Chromosome 9"/>
</dbReference>